<feature type="transmembrane region" description="Helical" evidence="1">
    <location>
        <begin position="60"/>
        <end position="77"/>
    </location>
</feature>
<organism evidence="2 3">
    <name type="scientific">Roseibium aggregatum</name>
    <dbReference type="NCBI Taxonomy" id="187304"/>
    <lineage>
        <taxon>Bacteria</taxon>
        <taxon>Pseudomonadati</taxon>
        <taxon>Pseudomonadota</taxon>
        <taxon>Alphaproteobacteria</taxon>
        <taxon>Hyphomicrobiales</taxon>
        <taxon>Stappiaceae</taxon>
        <taxon>Roseibium</taxon>
    </lineage>
</organism>
<evidence type="ECO:0000313" key="3">
    <source>
        <dbReference type="Proteomes" id="UP000048926"/>
    </source>
</evidence>
<accession>A0A0M6XZY5</accession>
<dbReference type="OrthoDB" id="7678732at2"/>
<dbReference type="Proteomes" id="UP000048926">
    <property type="component" value="Unassembled WGS sequence"/>
</dbReference>
<evidence type="ECO:0000256" key="1">
    <source>
        <dbReference type="SAM" id="Phobius"/>
    </source>
</evidence>
<sequence length="84" mass="9110">MNEDQMREIAREGGKEGGREAAQEVLKALGVDIENTIEAQKDMHFLRDLRKGTSSVKGKVINTVVGALALAGLYKLLSGIRWGA</sequence>
<gene>
    <name evidence="2" type="ORF">LAL4801_01844</name>
</gene>
<dbReference type="RefSeq" id="WP_023000448.1">
    <property type="nucleotide sequence ID" value="NZ_CP045617.1"/>
</dbReference>
<proteinExistence type="predicted"/>
<reference evidence="3" key="1">
    <citation type="submission" date="2015-07" db="EMBL/GenBank/DDBJ databases">
        <authorList>
            <person name="Rodrigo-Torres Lidia"/>
            <person name="Arahal R.David."/>
        </authorList>
    </citation>
    <scope>NUCLEOTIDE SEQUENCE [LARGE SCALE GENOMIC DNA]</scope>
    <source>
        <strain evidence="3">CECT 4801</strain>
    </source>
</reference>
<dbReference type="STRING" id="187304.B0E33_21005"/>
<dbReference type="KEGG" id="lagg:B0E33_21005"/>
<keyword evidence="3" id="KW-1185">Reference proteome</keyword>
<name>A0A0M6XZY5_9HYPH</name>
<keyword evidence="1" id="KW-0472">Membrane</keyword>
<evidence type="ECO:0000313" key="2">
    <source>
        <dbReference type="EMBL" id="CTQ43406.1"/>
    </source>
</evidence>
<protein>
    <submittedName>
        <fullName evidence="2">Uncharacterized protein</fullName>
    </submittedName>
</protein>
<keyword evidence="1" id="KW-0812">Transmembrane</keyword>
<dbReference type="AlphaFoldDB" id="A0A0M6XZY5"/>
<dbReference type="EMBL" id="CXST01000001">
    <property type="protein sequence ID" value="CTQ43406.1"/>
    <property type="molecule type" value="Genomic_DNA"/>
</dbReference>
<keyword evidence="1" id="KW-1133">Transmembrane helix</keyword>